<dbReference type="InterPro" id="IPR005162">
    <property type="entry name" value="Retrotrans_gag_dom"/>
</dbReference>
<gene>
    <name evidence="3" type="ORF">Sradi_3173700</name>
</gene>
<evidence type="ECO:0000256" key="1">
    <source>
        <dbReference type="SAM" id="MobiDB-lite"/>
    </source>
</evidence>
<evidence type="ECO:0000313" key="3">
    <source>
        <dbReference type="EMBL" id="KAL0378682.1"/>
    </source>
</evidence>
<feature type="compositionally biased region" description="Basic and acidic residues" evidence="1">
    <location>
        <begin position="30"/>
        <end position="49"/>
    </location>
</feature>
<dbReference type="EMBL" id="JACGWJ010000013">
    <property type="protein sequence ID" value="KAL0378682.1"/>
    <property type="molecule type" value="Genomic_DNA"/>
</dbReference>
<feature type="region of interest" description="Disordered" evidence="1">
    <location>
        <begin position="17"/>
        <end position="57"/>
    </location>
</feature>
<dbReference type="Pfam" id="PF03732">
    <property type="entry name" value="Retrotrans_gag"/>
    <property type="match status" value="1"/>
</dbReference>
<dbReference type="AlphaFoldDB" id="A0AAW2REQ4"/>
<organism evidence="3">
    <name type="scientific">Sesamum radiatum</name>
    <name type="common">Black benniseed</name>
    <dbReference type="NCBI Taxonomy" id="300843"/>
    <lineage>
        <taxon>Eukaryota</taxon>
        <taxon>Viridiplantae</taxon>
        <taxon>Streptophyta</taxon>
        <taxon>Embryophyta</taxon>
        <taxon>Tracheophyta</taxon>
        <taxon>Spermatophyta</taxon>
        <taxon>Magnoliopsida</taxon>
        <taxon>eudicotyledons</taxon>
        <taxon>Gunneridae</taxon>
        <taxon>Pentapetalae</taxon>
        <taxon>asterids</taxon>
        <taxon>lamiids</taxon>
        <taxon>Lamiales</taxon>
        <taxon>Pedaliaceae</taxon>
        <taxon>Sesamum</taxon>
    </lineage>
</organism>
<name>A0AAW2REQ4_SESRA</name>
<feature type="domain" description="Retrotransposon gag" evidence="2">
    <location>
        <begin position="122"/>
        <end position="213"/>
    </location>
</feature>
<reference evidence="3" key="2">
    <citation type="journal article" date="2024" name="Plant">
        <title>Genomic evolution and insights into agronomic trait innovations of Sesamum species.</title>
        <authorList>
            <person name="Miao H."/>
            <person name="Wang L."/>
            <person name="Qu L."/>
            <person name="Liu H."/>
            <person name="Sun Y."/>
            <person name="Le M."/>
            <person name="Wang Q."/>
            <person name="Wei S."/>
            <person name="Zheng Y."/>
            <person name="Lin W."/>
            <person name="Duan Y."/>
            <person name="Cao H."/>
            <person name="Xiong S."/>
            <person name="Wang X."/>
            <person name="Wei L."/>
            <person name="Li C."/>
            <person name="Ma Q."/>
            <person name="Ju M."/>
            <person name="Zhao R."/>
            <person name="Li G."/>
            <person name="Mu C."/>
            <person name="Tian Q."/>
            <person name="Mei H."/>
            <person name="Zhang T."/>
            <person name="Gao T."/>
            <person name="Zhang H."/>
        </authorList>
    </citation>
    <scope>NUCLEOTIDE SEQUENCE</scope>
    <source>
        <strain evidence="3">G02</strain>
    </source>
</reference>
<evidence type="ECO:0000259" key="2">
    <source>
        <dbReference type="Pfam" id="PF03732"/>
    </source>
</evidence>
<dbReference type="PANTHER" id="PTHR33223:SF10">
    <property type="entry name" value="AMINOTRANSFERASE-LIKE PLANT MOBILE DOMAIN-CONTAINING PROTEIN"/>
    <property type="match status" value="1"/>
</dbReference>
<proteinExistence type="predicted"/>
<reference evidence="3" key="1">
    <citation type="submission" date="2020-06" db="EMBL/GenBank/DDBJ databases">
        <authorList>
            <person name="Li T."/>
            <person name="Hu X."/>
            <person name="Zhang T."/>
            <person name="Song X."/>
            <person name="Zhang H."/>
            <person name="Dai N."/>
            <person name="Sheng W."/>
            <person name="Hou X."/>
            <person name="Wei L."/>
        </authorList>
    </citation>
    <scope>NUCLEOTIDE SEQUENCE</scope>
    <source>
        <strain evidence="3">G02</strain>
        <tissue evidence="3">Leaf</tissue>
    </source>
</reference>
<comment type="caution">
    <text evidence="3">The sequence shown here is derived from an EMBL/GenBank/DDBJ whole genome shotgun (WGS) entry which is preliminary data.</text>
</comment>
<protein>
    <recommendedName>
        <fullName evidence="2">Retrotransposon gag domain-containing protein</fullName>
    </recommendedName>
</protein>
<accession>A0AAW2REQ4</accession>
<dbReference type="PANTHER" id="PTHR33223">
    <property type="entry name" value="CCHC-TYPE DOMAIN-CONTAINING PROTEIN"/>
    <property type="match status" value="1"/>
</dbReference>
<sequence length="230" mass="26100">MIDEASRKALVEFERRTITPAPKKGMKRQLLAEREPEKGQSKTHLKEASSGKVAARPPGISKAKVDYVNRQIEKWGLEIDDFKRRGSQTCQNTMGRRIHMNHVAAFELVMNLYGQTDSINAKLFVTTLTGKAQEWFTNLPSGSIESFEQLVQKIAFYFASKKKAKRSTTHLFTIRQGEDETLKNFIGRFNNETLEVQDLRINMMVSILIHGLRKGPFASALAMDPPTDIE</sequence>